<dbReference type="SUPFAM" id="SSF55874">
    <property type="entry name" value="ATPase domain of HSP90 chaperone/DNA topoisomerase II/histidine kinase"/>
    <property type="match status" value="1"/>
</dbReference>
<dbReference type="Pfam" id="PF02518">
    <property type="entry name" value="HATPase_c"/>
    <property type="match status" value="1"/>
</dbReference>
<keyword evidence="7 14" id="KW-0812">Transmembrane</keyword>
<protein>
    <recommendedName>
        <fullName evidence="3">histidine kinase</fullName>
        <ecNumber evidence="3">2.7.13.3</ecNumber>
    </recommendedName>
</protein>
<dbReference type="InterPro" id="IPR004358">
    <property type="entry name" value="Sig_transdc_His_kin-like_C"/>
</dbReference>
<comment type="subcellular location">
    <subcellularLocation>
        <location evidence="2">Cell membrane</location>
        <topology evidence="2">Multi-pass membrane protein</topology>
    </subcellularLocation>
</comment>
<accession>A0ABS4NMD1</accession>
<dbReference type="InterPro" id="IPR003594">
    <property type="entry name" value="HATPase_dom"/>
</dbReference>
<reference evidence="17 18" key="1">
    <citation type="submission" date="2021-03" db="EMBL/GenBank/DDBJ databases">
        <title>Genomic Encyclopedia of Type Strains, Phase IV (KMG-IV): sequencing the most valuable type-strain genomes for metagenomic binning, comparative biology and taxonomic classification.</title>
        <authorList>
            <person name="Goeker M."/>
        </authorList>
    </citation>
    <scope>NUCLEOTIDE SEQUENCE [LARGE SCALE GENOMIC DNA]</scope>
    <source>
        <strain evidence="17 18">DSM 101953</strain>
    </source>
</reference>
<gene>
    <name evidence="17" type="ORF">J2Z70_001319</name>
</gene>
<dbReference type="SUPFAM" id="SSF47384">
    <property type="entry name" value="Homodimeric domain of signal transducing histidine kinase"/>
    <property type="match status" value="1"/>
</dbReference>
<evidence type="ECO:0000256" key="6">
    <source>
        <dbReference type="ARBA" id="ARBA00022679"/>
    </source>
</evidence>
<sequence>MKHPWKSRDNRPLQTSLTIDFLLFNCMLLMLVLVVYLFVQKDIAEVIREQMTPDPNLSVEAGAYREELGQGPESERLLKSGGWLELLDSGKRVIRVVGEKQDEIQVYDEDSLFQGLENRSDQLFYYSITSVTEQDSGAAWMLLKIPRDVINVSINNEFLVSYLNHSVFFYVFLVSGLILLLIFVYSYWVSRRIKKPLRVLNLGLNRMMEGHYNTRIALYAETEFLRIGHSFNYMADVIEKTTEEKRLAEKSKQRLMVDLSHDLKTPITSIQGYAQALIEGRVTDPERQTKYLNYIYTKSVQVTKLITHMLDLLKLDSPDFILRIERLELGDHLREIIADTYGEIEQKEFELHLQVPEEEVYARYDPELFASVINNLIGNALAYNPEGTRIRVSVIPEDTQIRIEIADNGVGIPKELWTTIFDPFVRGDESRTTASGGTGLGLSIAKKNVEKMGGTLLLESREGEPTVFVIRIPK</sequence>
<dbReference type="Gene3D" id="6.10.340.10">
    <property type="match status" value="1"/>
</dbReference>
<dbReference type="SMART" id="SM00387">
    <property type="entry name" value="HATPase_c"/>
    <property type="match status" value="1"/>
</dbReference>
<evidence type="ECO:0000313" key="18">
    <source>
        <dbReference type="Proteomes" id="UP000773462"/>
    </source>
</evidence>
<keyword evidence="4" id="KW-1003">Cell membrane</keyword>
<dbReference type="Gene3D" id="3.30.565.10">
    <property type="entry name" value="Histidine kinase-like ATPase, C-terminal domain"/>
    <property type="match status" value="1"/>
</dbReference>
<dbReference type="PANTHER" id="PTHR45528">
    <property type="entry name" value="SENSOR HISTIDINE KINASE CPXA"/>
    <property type="match status" value="1"/>
</dbReference>
<comment type="caution">
    <text evidence="17">The sequence shown here is derived from an EMBL/GenBank/DDBJ whole genome shotgun (WGS) entry which is preliminary data.</text>
</comment>
<dbReference type="EC" id="2.7.13.3" evidence="3"/>
<dbReference type="SMART" id="SM00304">
    <property type="entry name" value="HAMP"/>
    <property type="match status" value="1"/>
</dbReference>
<keyword evidence="11 14" id="KW-1133">Transmembrane helix</keyword>
<proteinExistence type="predicted"/>
<evidence type="ECO:0000256" key="1">
    <source>
        <dbReference type="ARBA" id="ARBA00000085"/>
    </source>
</evidence>
<dbReference type="InterPro" id="IPR050398">
    <property type="entry name" value="HssS/ArlS-like"/>
</dbReference>
<evidence type="ECO:0000256" key="5">
    <source>
        <dbReference type="ARBA" id="ARBA00022553"/>
    </source>
</evidence>
<evidence type="ECO:0000259" key="16">
    <source>
        <dbReference type="PROSITE" id="PS50885"/>
    </source>
</evidence>
<comment type="catalytic activity">
    <reaction evidence="1">
        <text>ATP + protein L-histidine = ADP + protein N-phospho-L-histidine.</text>
        <dbReference type="EC" id="2.7.13.3"/>
    </reaction>
</comment>
<evidence type="ECO:0000259" key="15">
    <source>
        <dbReference type="PROSITE" id="PS50109"/>
    </source>
</evidence>
<dbReference type="Gene3D" id="1.10.287.130">
    <property type="match status" value="1"/>
</dbReference>
<evidence type="ECO:0000256" key="3">
    <source>
        <dbReference type="ARBA" id="ARBA00012438"/>
    </source>
</evidence>
<evidence type="ECO:0000256" key="10">
    <source>
        <dbReference type="ARBA" id="ARBA00022840"/>
    </source>
</evidence>
<dbReference type="PANTHER" id="PTHR45528:SF1">
    <property type="entry name" value="SENSOR HISTIDINE KINASE CPXA"/>
    <property type="match status" value="1"/>
</dbReference>
<dbReference type="EMBL" id="JAGGLV010000003">
    <property type="protein sequence ID" value="MBP2111178.1"/>
    <property type="molecule type" value="Genomic_DNA"/>
</dbReference>
<feature type="transmembrane region" description="Helical" evidence="14">
    <location>
        <begin position="167"/>
        <end position="188"/>
    </location>
</feature>
<evidence type="ECO:0000256" key="4">
    <source>
        <dbReference type="ARBA" id="ARBA00022475"/>
    </source>
</evidence>
<dbReference type="InterPro" id="IPR036890">
    <property type="entry name" value="HATPase_C_sf"/>
</dbReference>
<name>A0ABS4NMD1_9BACL</name>
<dbReference type="PROSITE" id="PS50109">
    <property type="entry name" value="HIS_KIN"/>
    <property type="match status" value="1"/>
</dbReference>
<feature type="domain" description="Histidine kinase" evidence="15">
    <location>
        <begin position="258"/>
        <end position="474"/>
    </location>
</feature>
<evidence type="ECO:0000256" key="11">
    <source>
        <dbReference type="ARBA" id="ARBA00022989"/>
    </source>
</evidence>
<evidence type="ECO:0000256" key="7">
    <source>
        <dbReference type="ARBA" id="ARBA00022692"/>
    </source>
</evidence>
<dbReference type="Pfam" id="PF00512">
    <property type="entry name" value="HisKA"/>
    <property type="match status" value="1"/>
</dbReference>
<dbReference type="CDD" id="cd06225">
    <property type="entry name" value="HAMP"/>
    <property type="match status" value="1"/>
</dbReference>
<dbReference type="CDD" id="cd00082">
    <property type="entry name" value="HisKA"/>
    <property type="match status" value="1"/>
</dbReference>
<dbReference type="Proteomes" id="UP000773462">
    <property type="component" value="Unassembled WGS sequence"/>
</dbReference>
<dbReference type="PRINTS" id="PR00344">
    <property type="entry name" value="BCTRLSENSOR"/>
</dbReference>
<keyword evidence="9 17" id="KW-0418">Kinase</keyword>
<dbReference type="RefSeq" id="WP_209870644.1">
    <property type="nucleotide sequence ID" value="NZ_JAGGLV010000003.1"/>
</dbReference>
<organism evidence="17 18">
    <name type="scientific">Paenibacillus silagei</name>
    <dbReference type="NCBI Taxonomy" id="1670801"/>
    <lineage>
        <taxon>Bacteria</taxon>
        <taxon>Bacillati</taxon>
        <taxon>Bacillota</taxon>
        <taxon>Bacilli</taxon>
        <taxon>Bacillales</taxon>
        <taxon>Paenibacillaceae</taxon>
        <taxon>Paenibacillus</taxon>
    </lineage>
</organism>
<evidence type="ECO:0000256" key="2">
    <source>
        <dbReference type="ARBA" id="ARBA00004651"/>
    </source>
</evidence>
<keyword evidence="8" id="KW-0547">Nucleotide-binding</keyword>
<feature type="domain" description="HAMP" evidence="16">
    <location>
        <begin position="191"/>
        <end position="243"/>
    </location>
</feature>
<evidence type="ECO:0000256" key="14">
    <source>
        <dbReference type="SAM" id="Phobius"/>
    </source>
</evidence>
<keyword evidence="18" id="KW-1185">Reference proteome</keyword>
<dbReference type="InterPro" id="IPR005467">
    <property type="entry name" value="His_kinase_dom"/>
</dbReference>
<keyword evidence="13 14" id="KW-0472">Membrane</keyword>
<dbReference type="InterPro" id="IPR003660">
    <property type="entry name" value="HAMP_dom"/>
</dbReference>
<evidence type="ECO:0000256" key="12">
    <source>
        <dbReference type="ARBA" id="ARBA00023012"/>
    </source>
</evidence>
<evidence type="ECO:0000256" key="13">
    <source>
        <dbReference type="ARBA" id="ARBA00023136"/>
    </source>
</evidence>
<keyword evidence="10" id="KW-0067">ATP-binding</keyword>
<keyword evidence="5" id="KW-0597">Phosphoprotein</keyword>
<dbReference type="InterPro" id="IPR003661">
    <property type="entry name" value="HisK_dim/P_dom"/>
</dbReference>
<keyword evidence="12" id="KW-0902">Two-component regulatory system</keyword>
<evidence type="ECO:0000256" key="9">
    <source>
        <dbReference type="ARBA" id="ARBA00022777"/>
    </source>
</evidence>
<dbReference type="Pfam" id="PF00672">
    <property type="entry name" value="HAMP"/>
    <property type="match status" value="1"/>
</dbReference>
<dbReference type="SMART" id="SM00388">
    <property type="entry name" value="HisKA"/>
    <property type="match status" value="1"/>
</dbReference>
<dbReference type="PROSITE" id="PS50885">
    <property type="entry name" value="HAMP"/>
    <property type="match status" value="1"/>
</dbReference>
<keyword evidence="6" id="KW-0808">Transferase</keyword>
<dbReference type="GO" id="GO:0016301">
    <property type="term" value="F:kinase activity"/>
    <property type="evidence" value="ECO:0007669"/>
    <property type="project" value="UniProtKB-KW"/>
</dbReference>
<evidence type="ECO:0000256" key="8">
    <source>
        <dbReference type="ARBA" id="ARBA00022741"/>
    </source>
</evidence>
<feature type="transmembrane region" description="Helical" evidence="14">
    <location>
        <begin position="21"/>
        <end position="39"/>
    </location>
</feature>
<evidence type="ECO:0000313" key="17">
    <source>
        <dbReference type="EMBL" id="MBP2111178.1"/>
    </source>
</evidence>
<dbReference type="InterPro" id="IPR036097">
    <property type="entry name" value="HisK_dim/P_sf"/>
</dbReference>
<dbReference type="CDD" id="cd00075">
    <property type="entry name" value="HATPase"/>
    <property type="match status" value="1"/>
</dbReference>